<name>A0A1F6EX01_9BACT</name>
<dbReference type="Proteomes" id="UP000178811">
    <property type="component" value="Unassembled WGS sequence"/>
</dbReference>
<dbReference type="AlphaFoldDB" id="A0A1F6EX01"/>
<sequence length="198" mass="22390">MTHVRTQSITNGQIGQINDRLATKLRESSLPSEEVQKVLKMPGNVAIDEMVAVFRKHVEAQSEIIVRRVRVNRTRTPVEVINATGRNKYLNDDVVATMPQGEGDEVDVYFIPIKRLVPVKEVPAFLAQYGLVPDPRAQAAVNEADSTFADKYPNGTQWGGNCCLAFNRWRGERYVHCNRNDYDWLDGWFLSGVLASRE</sequence>
<evidence type="ECO:0000313" key="2">
    <source>
        <dbReference type="Proteomes" id="UP000178811"/>
    </source>
</evidence>
<gene>
    <name evidence="1" type="ORF">A3A36_02165</name>
</gene>
<reference evidence="1 2" key="1">
    <citation type="journal article" date="2016" name="Nat. Commun.">
        <title>Thousands of microbial genomes shed light on interconnected biogeochemical processes in an aquifer system.</title>
        <authorList>
            <person name="Anantharaman K."/>
            <person name="Brown C.T."/>
            <person name="Hug L.A."/>
            <person name="Sharon I."/>
            <person name="Castelle C.J."/>
            <person name="Probst A.J."/>
            <person name="Thomas B.C."/>
            <person name="Singh A."/>
            <person name="Wilkins M.J."/>
            <person name="Karaoz U."/>
            <person name="Brodie E.L."/>
            <person name="Williams K.H."/>
            <person name="Hubbard S.S."/>
            <person name="Banfield J.F."/>
        </authorList>
    </citation>
    <scope>NUCLEOTIDE SEQUENCE [LARGE SCALE GENOMIC DNA]</scope>
</reference>
<comment type="caution">
    <text evidence="1">The sequence shown here is derived from an EMBL/GenBank/DDBJ whole genome shotgun (WGS) entry which is preliminary data.</text>
</comment>
<evidence type="ECO:0000313" key="1">
    <source>
        <dbReference type="EMBL" id="OGG78138.1"/>
    </source>
</evidence>
<organism evidence="1 2">
    <name type="scientific">Candidatus Kaiserbacteria bacterium RIFCSPLOWO2_01_FULL_52_12b</name>
    <dbReference type="NCBI Taxonomy" id="1798509"/>
    <lineage>
        <taxon>Bacteria</taxon>
        <taxon>Candidatus Kaiseribacteriota</taxon>
    </lineage>
</organism>
<dbReference type="EMBL" id="MFLW01000022">
    <property type="protein sequence ID" value="OGG78138.1"/>
    <property type="molecule type" value="Genomic_DNA"/>
</dbReference>
<protein>
    <submittedName>
        <fullName evidence="1">Uncharacterized protein</fullName>
    </submittedName>
</protein>
<accession>A0A1F6EX01</accession>
<proteinExistence type="predicted"/>